<dbReference type="RefSeq" id="WP_190209787.1">
    <property type="nucleotide sequence ID" value="NZ_BNBO01000004.1"/>
</dbReference>
<proteinExistence type="predicted"/>
<protein>
    <submittedName>
        <fullName evidence="3">Uncharacterized protein</fullName>
    </submittedName>
</protein>
<evidence type="ECO:0000313" key="4">
    <source>
        <dbReference type="Proteomes" id="UP000617734"/>
    </source>
</evidence>
<dbReference type="GeneID" id="95351793"/>
<reference evidence="3" key="1">
    <citation type="journal article" date="2014" name="Int. J. Syst. Evol. Microbiol.">
        <title>Complete genome sequence of Corynebacterium casei LMG S-19264T (=DSM 44701T), isolated from a smear-ripened cheese.</title>
        <authorList>
            <consortium name="US DOE Joint Genome Institute (JGI-PGF)"/>
            <person name="Walter F."/>
            <person name="Albersmeier A."/>
            <person name="Kalinowski J."/>
            <person name="Ruckert C."/>
        </authorList>
    </citation>
    <scope>NUCLEOTIDE SEQUENCE</scope>
    <source>
        <strain evidence="3">JCM 4646</strain>
    </source>
</reference>
<accession>A0A919FFB4</accession>
<evidence type="ECO:0000256" key="1">
    <source>
        <dbReference type="SAM" id="MobiDB-lite"/>
    </source>
</evidence>
<evidence type="ECO:0000256" key="2">
    <source>
        <dbReference type="SAM" id="Phobius"/>
    </source>
</evidence>
<feature type="compositionally biased region" description="Basic residues" evidence="1">
    <location>
        <begin position="27"/>
        <end position="37"/>
    </location>
</feature>
<dbReference type="Proteomes" id="UP000617734">
    <property type="component" value="Unassembled WGS sequence"/>
</dbReference>
<gene>
    <name evidence="3" type="ORF">GCM10018781_12940</name>
</gene>
<keyword evidence="2" id="KW-0472">Membrane</keyword>
<keyword evidence="4" id="KW-1185">Reference proteome</keyword>
<reference evidence="3" key="2">
    <citation type="submission" date="2020-09" db="EMBL/GenBank/DDBJ databases">
        <authorList>
            <person name="Sun Q."/>
            <person name="Ohkuma M."/>
        </authorList>
    </citation>
    <scope>NUCLEOTIDE SEQUENCE</scope>
    <source>
        <strain evidence="3">JCM 4646</strain>
    </source>
</reference>
<keyword evidence="2" id="KW-0812">Transmembrane</keyword>
<dbReference type="AlphaFoldDB" id="A0A919FFB4"/>
<name>A0A919FFB4_9ACTN</name>
<organism evidence="3 4">
    <name type="scientific">Kitasatospora indigofera</name>
    <dbReference type="NCBI Taxonomy" id="67307"/>
    <lineage>
        <taxon>Bacteria</taxon>
        <taxon>Bacillati</taxon>
        <taxon>Actinomycetota</taxon>
        <taxon>Actinomycetes</taxon>
        <taxon>Kitasatosporales</taxon>
        <taxon>Streptomycetaceae</taxon>
        <taxon>Kitasatospora</taxon>
    </lineage>
</organism>
<feature type="transmembrane region" description="Helical" evidence="2">
    <location>
        <begin position="42"/>
        <end position="64"/>
    </location>
</feature>
<sequence>MLRRPERPRKPGRPGGQAAQGEPGRGRPARPWRGRRGSRPDAGTISLFVAVVATGFVSIIGVVVDAGGRLRAVERTDACAQEAARAAGQQLDEAGVLQGDGFKVRQDYVQRAADAYLRTCGLTGSVGLADGGTRVVVTVNTTYEPALLDLVPSGGWGITGRGSALLVHGVKEAENG</sequence>
<comment type="caution">
    <text evidence="3">The sequence shown here is derived from an EMBL/GenBank/DDBJ whole genome shotgun (WGS) entry which is preliminary data.</text>
</comment>
<keyword evidence="2" id="KW-1133">Transmembrane helix</keyword>
<feature type="region of interest" description="Disordered" evidence="1">
    <location>
        <begin position="1"/>
        <end position="38"/>
    </location>
</feature>
<dbReference type="EMBL" id="BNBO01000004">
    <property type="protein sequence ID" value="GHH63468.1"/>
    <property type="molecule type" value="Genomic_DNA"/>
</dbReference>
<evidence type="ECO:0000313" key="3">
    <source>
        <dbReference type="EMBL" id="GHH63468.1"/>
    </source>
</evidence>